<feature type="transmembrane region" description="Helical" evidence="1">
    <location>
        <begin position="238"/>
        <end position="264"/>
    </location>
</feature>
<dbReference type="InterPro" id="IPR018710">
    <property type="entry name" value="DUF2232"/>
</dbReference>
<dbReference type="EMBL" id="VYKK01000009">
    <property type="protein sequence ID" value="KAA9005152.1"/>
    <property type="molecule type" value="Genomic_DNA"/>
</dbReference>
<feature type="transmembrane region" description="Helical" evidence="1">
    <location>
        <begin position="276"/>
        <end position="298"/>
    </location>
</feature>
<proteinExistence type="predicted"/>
<reference evidence="2 3" key="1">
    <citation type="submission" date="2019-09" db="EMBL/GenBank/DDBJ databases">
        <title>Bacillus ochoae sp. nov., Paenibacillus whitsoniae sp. nov., Paenibacillus spiritus sp. nov. Isolated from the Mars Exploration Rover during spacecraft assembly.</title>
        <authorList>
            <person name="Seuylemezian A."/>
            <person name="Vaishampayan P."/>
        </authorList>
    </citation>
    <scope>NUCLEOTIDE SEQUENCE [LARGE SCALE GENOMIC DNA]</scope>
    <source>
        <strain evidence="2 3">MER_111</strain>
    </source>
</reference>
<evidence type="ECO:0000256" key="1">
    <source>
        <dbReference type="SAM" id="Phobius"/>
    </source>
</evidence>
<sequence>MKFRWSSAAWSVAYLFLLLSLSTSLLIITTLFILIPPIVLGTTLGRKQFLASVLPVWVIVGLLSPINIWIAAYFMIPSLVMVRWYRRRSPAFSTIVAGACTILAQFVLLLFIGKVLFSFNLYTYVNDIMNEAIHMTVSPLGELGAGSSLFTDLGLNADSVDEFSARTVQILPMAMIVFSAVISVLTHSIVRPILGSMGYVAPRMRPAREWRLPKSLVWYYLIGFLLQMLSGGNDSSPMAMIAFNLLLLLQIGFMIQAIGFFFFIAHERGWNKTLPILLAIPIILLPPLRIIGIIDLVFPLREMVTKSRR</sequence>
<dbReference type="Pfam" id="PF09991">
    <property type="entry name" value="DUF2232"/>
    <property type="match status" value="1"/>
</dbReference>
<evidence type="ECO:0000313" key="2">
    <source>
        <dbReference type="EMBL" id="KAA9005152.1"/>
    </source>
</evidence>
<evidence type="ECO:0000313" key="3">
    <source>
        <dbReference type="Proteomes" id="UP000367750"/>
    </source>
</evidence>
<feature type="transmembrane region" description="Helical" evidence="1">
    <location>
        <begin position="170"/>
        <end position="194"/>
    </location>
</feature>
<gene>
    <name evidence="2" type="ORF">F4V43_08775</name>
</gene>
<dbReference type="OrthoDB" id="2987886at2"/>
<feature type="transmembrane region" description="Helical" evidence="1">
    <location>
        <begin position="55"/>
        <end position="80"/>
    </location>
</feature>
<keyword evidence="3" id="KW-1185">Reference proteome</keyword>
<dbReference type="Proteomes" id="UP000367750">
    <property type="component" value="Unassembled WGS sequence"/>
</dbReference>
<feature type="transmembrane region" description="Helical" evidence="1">
    <location>
        <begin position="92"/>
        <end position="112"/>
    </location>
</feature>
<protein>
    <submittedName>
        <fullName evidence="2">DUF2232 domain-containing protein</fullName>
    </submittedName>
</protein>
<comment type="caution">
    <text evidence="2">The sequence shown here is derived from an EMBL/GenBank/DDBJ whole genome shotgun (WGS) entry which is preliminary data.</text>
</comment>
<feature type="transmembrane region" description="Helical" evidence="1">
    <location>
        <begin position="12"/>
        <end position="35"/>
    </location>
</feature>
<feature type="transmembrane region" description="Helical" evidence="1">
    <location>
        <begin position="215"/>
        <end position="232"/>
    </location>
</feature>
<name>A0A5J5GBG4_9BACL</name>
<accession>A0A5J5GBG4</accession>
<dbReference type="AlphaFoldDB" id="A0A5J5GBG4"/>
<dbReference type="PANTHER" id="PTHR41324:SF1">
    <property type="entry name" value="DUF2232 DOMAIN-CONTAINING PROTEIN"/>
    <property type="match status" value="1"/>
</dbReference>
<dbReference type="PANTHER" id="PTHR41324">
    <property type="entry name" value="MEMBRANE PROTEIN-RELATED"/>
    <property type="match status" value="1"/>
</dbReference>
<keyword evidence="1" id="KW-0812">Transmembrane</keyword>
<keyword evidence="1" id="KW-1133">Transmembrane helix</keyword>
<organism evidence="2 3">
    <name type="scientific">Paenibacillus spiritus</name>
    <dbReference type="NCBI Taxonomy" id="2496557"/>
    <lineage>
        <taxon>Bacteria</taxon>
        <taxon>Bacillati</taxon>
        <taxon>Bacillota</taxon>
        <taxon>Bacilli</taxon>
        <taxon>Bacillales</taxon>
        <taxon>Paenibacillaceae</taxon>
        <taxon>Paenibacillus</taxon>
    </lineage>
</organism>
<keyword evidence="1" id="KW-0472">Membrane</keyword>